<dbReference type="EMBL" id="JAXCGZ010020869">
    <property type="protein sequence ID" value="KAK7065150.1"/>
    <property type="molecule type" value="Genomic_DNA"/>
</dbReference>
<dbReference type="AlphaFoldDB" id="A0AAN8WRR7"/>
<evidence type="ECO:0000313" key="1">
    <source>
        <dbReference type="EMBL" id="KAK7065150.1"/>
    </source>
</evidence>
<comment type="caution">
    <text evidence="1">The sequence shown here is derived from an EMBL/GenBank/DDBJ whole genome shotgun (WGS) entry which is preliminary data.</text>
</comment>
<sequence length="337" mass="33817">MCVMNRGYIRGRWQNFIRHFVFRPDWSCHQIKNMPSRGPLLLLLLGMTSSMTSSLTPPSAASSPWMDTSLCPVTDSLMVCQLKKGMCSPISTIFSPPGGPVKAVATCANSTGAALGPQFFMSIGLAFLSGSPESLADKASSDPTTATAIRRCALNATGLLNPDMITLNRTTVANSLSSAFITPDLGDSVAAAVTTCPEPIDYKVTDFINCLKVACMNNVAVSPFMSMATAALTGAGSPATKPLPVAAPKPAKKPSPVSVPASAATGSAYSAGAFSYPGAPGAGGAFPYAGAGAAKGGAGAPVSGPSAYSPGAFPYAGAGAFPYAGAPGGAPGAGTFG</sequence>
<evidence type="ECO:0000313" key="2">
    <source>
        <dbReference type="Proteomes" id="UP001381693"/>
    </source>
</evidence>
<dbReference type="Proteomes" id="UP001381693">
    <property type="component" value="Unassembled WGS sequence"/>
</dbReference>
<protein>
    <submittedName>
        <fullName evidence="1">Uncharacterized protein</fullName>
    </submittedName>
</protein>
<organism evidence="1 2">
    <name type="scientific">Halocaridina rubra</name>
    <name type="common">Hawaiian red shrimp</name>
    <dbReference type="NCBI Taxonomy" id="373956"/>
    <lineage>
        <taxon>Eukaryota</taxon>
        <taxon>Metazoa</taxon>
        <taxon>Ecdysozoa</taxon>
        <taxon>Arthropoda</taxon>
        <taxon>Crustacea</taxon>
        <taxon>Multicrustacea</taxon>
        <taxon>Malacostraca</taxon>
        <taxon>Eumalacostraca</taxon>
        <taxon>Eucarida</taxon>
        <taxon>Decapoda</taxon>
        <taxon>Pleocyemata</taxon>
        <taxon>Caridea</taxon>
        <taxon>Atyoidea</taxon>
        <taxon>Atyidae</taxon>
        <taxon>Halocaridina</taxon>
    </lineage>
</organism>
<reference evidence="1 2" key="1">
    <citation type="submission" date="2023-11" db="EMBL/GenBank/DDBJ databases">
        <title>Halocaridina rubra genome assembly.</title>
        <authorList>
            <person name="Smith C."/>
        </authorList>
    </citation>
    <scope>NUCLEOTIDE SEQUENCE [LARGE SCALE GENOMIC DNA]</scope>
    <source>
        <strain evidence="1">EP-1</strain>
        <tissue evidence="1">Whole</tissue>
    </source>
</reference>
<gene>
    <name evidence="1" type="ORF">SK128_014451</name>
</gene>
<name>A0AAN8WRR7_HALRR</name>
<accession>A0AAN8WRR7</accession>
<keyword evidence="2" id="KW-1185">Reference proteome</keyword>
<proteinExistence type="predicted"/>